<evidence type="ECO:0000313" key="9">
    <source>
        <dbReference type="Proteomes" id="UP000076738"/>
    </source>
</evidence>
<evidence type="ECO:0000259" key="7">
    <source>
        <dbReference type="PROSITE" id="PS51294"/>
    </source>
</evidence>
<dbReference type="EMBL" id="KV417327">
    <property type="protein sequence ID" value="KZO91179.1"/>
    <property type="molecule type" value="Genomic_DNA"/>
</dbReference>
<dbReference type="Gene3D" id="1.10.10.60">
    <property type="entry name" value="Homeodomain-like"/>
    <property type="match status" value="3"/>
</dbReference>
<organism evidence="8 9">
    <name type="scientific">Calocera viscosa (strain TUFC12733)</name>
    <dbReference type="NCBI Taxonomy" id="1330018"/>
    <lineage>
        <taxon>Eukaryota</taxon>
        <taxon>Fungi</taxon>
        <taxon>Dikarya</taxon>
        <taxon>Basidiomycota</taxon>
        <taxon>Agaricomycotina</taxon>
        <taxon>Dacrymycetes</taxon>
        <taxon>Dacrymycetales</taxon>
        <taxon>Dacrymycetaceae</taxon>
        <taxon>Calocera</taxon>
    </lineage>
</organism>
<feature type="domain" description="HTH myb-type" evidence="7">
    <location>
        <begin position="70"/>
        <end position="124"/>
    </location>
</feature>
<dbReference type="GO" id="GO:0042795">
    <property type="term" value="P:snRNA transcription by RNA polymerase II"/>
    <property type="evidence" value="ECO:0007669"/>
    <property type="project" value="TreeGrafter"/>
</dbReference>
<dbReference type="InterPro" id="IPR017930">
    <property type="entry name" value="Myb_dom"/>
</dbReference>
<feature type="domain" description="Myb-like" evidence="5">
    <location>
        <begin position="14"/>
        <end position="69"/>
    </location>
</feature>
<dbReference type="PANTHER" id="PTHR46621:SF1">
    <property type="entry name" value="SNRNA-ACTIVATING PROTEIN COMPLEX SUBUNIT 4"/>
    <property type="match status" value="1"/>
</dbReference>
<keyword evidence="3" id="KW-0804">Transcription</keyword>
<feature type="domain" description="HTH myb-type" evidence="7">
    <location>
        <begin position="129"/>
        <end position="171"/>
    </location>
</feature>
<dbReference type="PANTHER" id="PTHR46621">
    <property type="entry name" value="SNRNA-ACTIVATING PROTEIN COMPLEX SUBUNIT 4"/>
    <property type="match status" value="1"/>
</dbReference>
<dbReference type="InterPro" id="IPR017884">
    <property type="entry name" value="SANT_dom"/>
</dbReference>
<evidence type="ECO:0000256" key="3">
    <source>
        <dbReference type="ARBA" id="ARBA00023163"/>
    </source>
</evidence>
<dbReference type="SMART" id="SM00717">
    <property type="entry name" value="SANT"/>
    <property type="match status" value="3"/>
</dbReference>
<dbReference type="InterPro" id="IPR009057">
    <property type="entry name" value="Homeodomain-like_sf"/>
</dbReference>
<dbReference type="InterPro" id="IPR001005">
    <property type="entry name" value="SANT/Myb"/>
</dbReference>
<keyword evidence="9" id="KW-1185">Reference proteome</keyword>
<feature type="domain" description="HTH myb-type" evidence="7">
    <location>
        <begin position="14"/>
        <end position="69"/>
    </location>
</feature>
<feature type="domain" description="SANT" evidence="6">
    <location>
        <begin position="73"/>
        <end position="112"/>
    </location>
</feature>
<dbReference type="GO" id="GO:0000978">
    <property type="term" value="F:RNA polymerase II cis-regulatory region sequence-specific DNA binding"/>
    <property type="evidence" value="ECO:0007669"/>
    <property type="project" value="TreeGrafter"/>
</dbReference>
<evidence type="ECO:0000313" key="8">
    <source>
        <dbReference type="EMBL" id="KZO91179.1"/>
    </source>
</evidence>
<dbReference type="GO" id="GO:0042796">
    <property type="term" value="P:snRNA transcription by RNA polymerase III"/>
    <property type="evidence" value="ECO:0007669"/>
    <property type="project" value="TreeGrafter"/>
</dbReference>
<feature type="domain" description="Myb-like" evidence="5">
    <location>
        <begin position="70"/>
        <end position="120"/>
    </location>
</feature>
<dbReference type="PROSITE" id="PS51293">
    <property type="entry name" value="SANT"/>
    <property type="match status" value="1"/>
</dbReference>
<evidence type="ECO:0000256" key="2">
    <source>
        <dbReference type="ARBA" id="ARBA00023125"/>
    </source>
</evidence>
<keyword evidence="2" id="KW-0238">DNA-binding</keyword>
<dbReference type="PROSITE" id="PS51294">
    <property type="entry name" value="HTH_MYB"/>
    <property type="match status" value="3"/>
</dbReference>
<evidence type="ECO:0008006" key="10">
    <source>
        <dbReference type="Google" id="ProtNLM"/>
    </source>
</evidence>
<accession>A0A167H338</accession>
<dbReference type="Pfam" id="PF00249">
    <property type="entry name" value="Myb_DNA-binding"/>
    <property type="match status" value="3"/>
</dbReference>
<protein>
    <recommendedName>
        <fullName evidence="10">Homeodomain-like protein</fullName>
    </recommendedName>
</protein>
<dbReference type="InterPro" id="IPR051575">
    <property type="entry name" value="Myb-like_DNA-bd"/>
</dbReference>
<name>A0A167H338_CALVF</name>
<dbReference type="OrthoDB" id="2143914at2759"/>
<dbReference type="Proteomes" id="UP000076738">
    <property type="component" value="Unassembled WGS sequence"/>
</dbReference>
<dbReference type="GO" id="GO:0001006">
    <property type="term" value="F:RNA polymerase III type 3 promoter sequence-specific DNA binding"/>
    <property type="evidence" value="ECO:0007669"/>
    <property type="project" value="TreeGrafter"/>
</dbReference>
<dbReference type="SUPFAM" id="SSF46689">
    <property type="entry name" value="Homeodomain-like"/>
    <property type="match status" value="2"/>
</dbReference>
<dbReference type="GO" id="GO:0019185">
    <property type="term" value="C:snRNA-activating protein complex"/>
    <property type="evidence" value="ECO:0007669"/>
    <property type="project" value="TreeGrafter"/>
</dbReference>
<keyword evidence="1" id="KW-0805">Transcription regulation</keyword>
<evidence type="ECO:0000259" key="5">
    <source>
        <dbReference type="PROSITE" id="PS50090"/>
    </source>
</evidence>
<proteinExistence type="predicted"/>
<dbReference type="STRING" id="1330018.A0A167H338"/>
<sequence length="179" mass="20739">MNSSETSSEEVVQTDRRQRRAWTEQEDAILRAAILRGHTESRPHLWHEISQHVPGRSNKDCRKRWYGQMERQLRRGAWTPEEDQLLREAVEMYTNQWSQVAAIVGSRSGDQCAKRWTDAINPEIGNADHSRWKPEEDALLAKGVKKHGRAWAQIVRLYLPRRTGLAAKNRLGFHGTSTF</sequence>
<gene>
    <name evidence="8" type="ORF">CALVIDRAFT_521914</name>
</gene>
<keyword evidence="4" id="KW-0539">Nucleus</keyword>
<feature type="domain" description="Myb-like" evidence="5">
    <location>
        <begin position="130"/>
        <end position="170"/>
    </location>
</feature>
<evidence type="ECO:0000256" key="1">
    <source>
        <dbReference type="ARBA" id="ARBA00023015"/>
    </source>
</evidence>
<dbReference type="CDD" id="cd00167">
    <property type="entry name" value="SANT"/>
    <property type="match status" value="2"/>
</dbReference>
<evidence type="ECO:0000256" key="4">
    <source>
        <dbReference type="ARBA" id="ARBA00023242"/>
    </source>
</evidence>
<dbReference type="AlphaFoldDB" id="A0A167H338"/>
<reference evidence="8 9" key="1">
    <citation type="journal article" date="2016" name="Mol. Biol. Evol.">
        <title>Comparative Genomics of Early-Diverging Mushroom-Forming Fungi Provides Insights into the Origins of Lignocellulose Decay Capabilities.</title>
        <authorList>
            <person name="Nagy L.G."/>
            <person name="Riley R."/>
            <person name="Tritt A."/>
            <person name="Adam C."/>
            <person name="Daum C."/>
            <person name="Floudas D."/>
            <person name="Sun H."/>
            <person name="Yadav J.S."/>
            <person name="Pangilinan J."/>
            <person name="Larsson K.H."/>
            <person name="Matsuura K."/>
            <person name="Barry K."/>
            <person name="Labutti K."/>
            <person name="Kuo R."/>
            <person name="Ohm R.A."/>
            <person name="Bhattacharya S.S."/>
            <person name="Shirouzu T."/>
            <person name="Yoshinaga Y."/>
            <person name="Martin F.M."/>
            <person name="Grigoriev I.V."/>
            <person name="Hibbett D.S."/>
        </authorList>
    </citation>
    <scope>NUCLEOTIDE SEQUENCE [LARGE SCALE GENOMIC DNA]</scope>
    <source>
        <strain evidence="8 9">TUFC12733</strain>
    </source>
</reference>
<dbReference type="PROSITE" id="PS50090">
    <property type="entry name" value="MYB_LIKE"/>
    <property type="match status" value="3"/>
</dbReference>
<evidence type="ECO:0000259" key="6">
    <source>
        <dbReference type="PROSITE" id="PS51293"/>
    </source>
</evidence>